<dbReference type="AlphaFoldDB" id="A0A0V0GFL8"/>
<evidence type="ECO:0000313" key="2">
    <source>
        <dbReference type="EMBL" id="JAP07010.1"/>
    </source>
</evidence>
<keyword evidence="1" id="KW-0812">Transmembrane</keyword>
<protein>
    <submittedName>
        <fullName evidence="2">Putative ovule protein</fullName>
    </submittedName>
</protein>
<feature type="non-terminal residue" evidence="2">
    <location>
        <position position="95"/>
    </location>
</feature>
<reference evidence="2" key="1">
    <citation type="submission" date="2015-12" db="EMBL/GenBank/DDBJ databases">
        <title>Gene expression during late stages of embryo sac development: a critical building block for successful pollen-pistil interactions.</title>
        <authorList>
            <person name="Liu Y."/>
            <person name="Joly V."/>
            <person name="Sabar M."/>
            <person name="Matton D.P."/>
        </authorList>
    </citation>
    <scope>NUCLEOTIDE SEQUENCE</scope>
</reference>
<keyword evidence="1" id="KW-0472">Membrane</keyword>
<proteinExistence type="predicted"/>
<feature type="transmembrane region" description="Helical" evidence="1">
    <location>
        <begin position="12"/>
        <end position="32"/>
    </location>
</feature>
<keyword evidence="1" id="KW-1133">Transmembrane helix</keyword>
<organism evidence="2">
    <name type="scientific">Solanum chacoense</name>
    <name type="common">Chaco potato</name>
    <dbReference type="NCBI Taxonomy" id="4108"/>
    <lineage>
        <taxon>Eukaryota</taxon>
        <taxon>Viridiplantae</taxon>
        <taxon>Streptophyta</taxon>
        <taxon>Embryophyta</taxon>
        <taxon>Tracheophyta</taxon>
        <taxon>Spermatophyta</taxon>
        <taxon>Magnoliopsida</taxon>
        <taxon>eudicotyledons</taxon>
        <taxon>Gunneridae</taxon>
        <taxon>Pentapetalae</taxon>
        <taxon>asterids</taxon>
        <taxon>lamiids</taxon>
        <taxon>Solanales</taxon>
        <taxon>Solanaceae</taxon>
        <taxon>Solanoideae</taxon>
        <taxon>Solaneae</taxon>
        <taxon>Solanum</taxon>
    </lineage>
</organism>
<evidence type="ECO:0000256" key="1">
    <source>
        <dbReference type="SAM" id="Phobius"/>
    </source>
</evidence>
<dbReference type="EMBL" id="GEDG01039704">
    <property type="protein sequence ID" value="JAP07010.1"/>
    <property type="molecule type" value="Transcribed_RNA"/>
</dbReference>
<sequence length="95" mass="10065">MLSSSPSCCFLSFSSLVRLWIFVFLCGVTFIVSPPLSPSSMNPFSLSPSCPKKSPLSYSSSIISACSTLPSGPSLISLVSVNLVSELLLPELCFP</sequence>
<name>A0A0V0GFL8_SOLCH</name>
<accession>A0A0V0GFL8</accession>